<organism evidence="1 2">
    <name type="scientific">Candidatus Pantoea floridensis</name>
    <dbReference type="NCBI Taxonomy" id="1938870"/>
    <lineage>
        <taxon>Bacteria</taxon>
        <taxon>Pseudomonadati</taxon>
        <taxon>Pseudomonadota</taxon>
        <taxon>Gammaproteobacteria</taxon>
        <taxon>Enterobacterales</taxon>
        <taxon>Erwiniaceae</taxon>
        <taxon>Pantoea</taxon>
    </lineage>
</organism>
<evidence type="ECO:0000313" key="1">
    <source>
        <dbReference type="EMBL" id="SOD61114.1"/>
    </source>
</evidence>
<reference evidence="2" key="1">
    <citation type="submission" date="2017-09" db="EMBL/GenBank/DDBJ databases">
        <authorList>
            <person name="Varghese N."/>
            <person name="Submissions S."/>
        </authorList>
    </citation>
    <scope>NUCLEOTIDE SEQUENCE [LARGE SCALE GENOMIC DNA]</scope>
    <source>
        <strain evidence="2">JKS000234</strain>
    </source>
</reference>
<protein>
    <submittedName>
        <fullName evidence="1">Uncharacterized protein</fullName>
    </submittedName>
</protein>
<dbReference type="EMBL" id="OCMY01000003">
    <property type="protein sequence ID" value="SOD61114.1"/>
    <property type="molecule type" value="Genomic_DNA"/>
</dbReference>
<dbReference type="Proteomes" id="UP000219271">
    <property type="component" value="Unassembled WGS sequence"/>
</dbReference>
<name>A0A286DRD4_9GAMM</name>
<dbReference type="AlphaFoldDB" id="A0A286DRD4"/>
<proteinExistence type="predicted"/>
<keyword evidence="2" id="KW-1185">Reference proteome</keyword>
<accession>A0A286DRD4</accession>
<sequence length="76" mass="8482">MITAVAGLVIVIFGYLDSEQSTRPSISQDLMSPLCKLSPAGKDSDADLQSDVENAECVRTLRLNTYRWQAWYRASQ</sequence>
<gene>
    <name evidence="1" type="ORF">SAMN06273570_4949</name>
</gene>
<evidence type="ECO:0000313" key="2">
    <source>
        <dbReference type="Proteomes" id="UP000219271"/>
    </source>
</evidence>
<dbReference type="OrthoDB" id="6631349at2"/>